<reference evidence="2" key="1">
    <citation type="submission" date="2015-08" db="EMBL/GenBank/DDBJ databases">
        <title>Genome sequencing project for genomic taxonomy and phylogenomics of Bacillus-like bacteria.</title>
        <authorList>
            <person name="Liu B."/>
            <person name="Wang J."/>
            <person name="Zhu Y."/>
            <person name="Liu G."/>
            <person name="Chen Q."/>
            <person name="Chen Z."/>
            <person name="Lan J."/>
            <person name="Che J."/>
            <person name="Ge C."/>
            <person name="Shi H."/>
            <person name="Pan Z."/>
            <person name="Liu X."/>
        </authorList>
    </citation>
    <scope>NUCLEOTIDE SEQUENCE [LARGE SCALE GENOMIC DNA]</scope>
    <source>
        <strain evidence="2">FJAT-4402</strain>
    </source>
</reference>
<dbReference type="Proteomes" id="UP000067625">
    <property type="component" value="Chromosome"/>
</dbReference>
<organism evidence="1 2">
    <name type="scientific">Bacillus gobiensis</name>
    <dbReference type="NCBI Taxonomy" id="1441095"/>
    <lineage>
        <taxon>Bacteria</taxon>
        <taxon>Bacillati</taxon>
        <taxon>Bacillota</taxon>
        <taxon>Bacilli</taxon>
        <taxon>Bacillales</taxon>
        <taxon>Bacillaceae</taxon>
        <taxon>Bacillus</taxon>
    </lineage>
</organism>
<evidence type="ECO:0000313" key="2">
    <source>
        <dbReference type="Proteomes" id="UP000067625"/>
    </source>
</evidence>
<dbReference type="SUPFAM" id="SSF54236">
    <property type="entry name" value="Ubiquitin-like"/>
    <property type="match status" value="1"/>
</dbReference>
<dbReference type="AlphaFoldDB" id="A0A0M4G1M9"/>
<name>A0A0M4G1M9_9BACI</name>
<gene>
    <name evidence="1" type="ORF">AM592_12050</name>
</gene>
<dbReference type="PATRIC" id="fig|1441095.3.peg.2638"/>
<protein>
    <submittedName>
        <fullName evidence="1">Ubiquitin</fullName>
    </submittedName>
</protein>
<dbReference type="InterPro" id="IPR024962">
    <property type="entry name" value="YukD-like"/>
</dbReference>
<dbReference type="RefSeq" id="WP_053606097.1">
    <property type="nucleotide sequence ID" value="NZ_CP012600.1"/>
</dbReference>
<dbReference type="InterPro" id="IPR029071">
    <property type="entry name" value="Ubiquitin-like_domsf"/>
</dbReference>
<accession>A0A0M4G1M9</accession>
<evidence type="ECO:0000313" key="1">
    <source>
        <dbReference type="EMBL" id="ALC84225.1"/>
    </source>
</evidence>
<proteinExistence type="predicted"/>
<dbReference type="OrthoDB" id="2437963at2"/>
<dbReference type="Gene3D" id="3.10.20.90">
    <property type="entry name" value="Phosphatidylinositol 3-kinase Catalytic Subunit, Chain A, domain 1"/>
    <property type="match status" value="1"/>
</dbReference>
<dbReference type="STRING" id="1441095.AM592_12050"/>
<keyword evidence="2" id="KW-1185">Reference proteome</keyword>
<reference evidence="1 2" key="2">
    <citation type="journal article" date="2016" name="Int. J. Syst. Evol. Microbiol.">
        <title>Bacillus gobiensis sp. nov., isolated from a soil sample.</title>
        <authorList>
            <person name="Liu B."/>
            <person name="Liu G.H."/>
            <person name="Cetin S."/>
            <person name="Schumann P."/>
            <person name="Pan Z.Z."/>
            <person name="Chen Q.Q."/>
        </authorList>
    </citation>
    <scope>NUCLEOTIDE SEQUENCE [LARGE SCALE GENOMIC DNA]</scope>
    <source>
        <strain evidence="1 2">FJAT-4402</strain>
    </source>
</reference>
<sequence length="79" mass="9186">MYIEITIDLKNYSGDPFDIRLSNYHSIKNVIDIVWQTKQISIPPREGCWVRIINKEQVFPGERTMSECGITTGDRVEIL</sequence>
<dbReference type="Pfam" id="PF08817">
    <property type="entry name" value="YukD"/>
    <property type="match status" value="1"/>
</dbReference>
<dbReference type="EMBL" id="CP012600">
    <property type="protein sequence ID" value="ALC84225.1"/>
    <property type="molecule type" value="Genomic_DNA"/>
</dbReference>